<evidence type="ECO:0000256" key="1">
    <source>
        <dbReference type="ARBA" id="ARBA00022448"/>
    </source>
</evidence>
<dbReference type="SUPFAM" id="SSF49503">
    <property type="entry name" value="Cupredoxins"/>
    <property type="match status" value="1"/>
</dbReference>
<evidence type="ECO:0000259" key="9">
    <source>
        <dbReference type="PROSITE" id="PS51485"/>
    </source>
</evidence>
<feature type="signal peptide" evidence="8">
    <location>
        <begin position="1"/>
        <end position="24"/>
    </location>
</feature>
<keyword evidence="7" id="KW-1133">Transmembrane helix</keyword>
<keyword evidence="2" id="KW-0479">Metal-binding</keyword>
<dbReference type="PANTHER" id="PTHR33021">
    <property type="entry name" value="BLUE COPPER PROTEIN"/>
    <property type="match status" value="1"/>
</dbReference>
<keyword evidence="5" id="KW-0325">Glycoprotein</keyword>
<proteinExistence type="predicted"/>
<evidence type="ECO:0000256" key="8">
    <source>
        <dbReference type="SAM" id="SignalP"/>
    </source>
</evidence>
<evidence type="ECO:0000313" key="10">
    <source>
        <dbReference type="EMBL" id="EXB86656.1"/>
    </source>
</evidence>
<feature type="region of interest" description="Disordered" evidence="6">
    <location>
        <begin position="125"/>
        <end position="168"/>
    </location>
</feature>
<dbReference type="CDD" id="cd04216">
    <property type="entry name" value="Phytocyanin"/>
    <property type="match status" value="1"/>
</dbReference>
<dbReference type="STRING" id="981085.W9S3B4"/>
<feature type="chain" id="PRO_5004930083" evidence="8">
    <location>
        <begin position="25"/>
        <end position="197"/>
    </location>
</feature>
<organism evidence="10 11">
    <name type="scientific">Morus notabilis</name>
    <dbReference type="NCBI Taxonomy" id="981085"/>
    <lineage>
        <taxon>Eukaryota</taxon>
        <taxon>Viridiplantae</taxon>
        <taxon>Streptophyta</taxon>
        <taxon>Embryophyta</taxon>
        <taxon>Tracheophyta</taxon>
        <taxon>Spermatophyta</taxon>
        <taxon>Magnoliopsida</taxon>
        <taxon>eudicotyledons</taxon>
        <taxon>Gunneridae</taxon>
        <taxon>Pentapetalae</taxon>
        <taxon>rosids</taxon>
        <taxon>fabids</taxon>
        <taxon>Rosales</taxon>
        <taxon>Moraceae</taxon>
        <taxon>Moreae</taxon>
        <taxon>Morus</taxon>
    </lineage>
</organism>
<dbReference type="OrthoDB" id="206968at2759"/>
<dbReference type="InterPro" id="IPR003245">
    <property type="entry name" value="Phytocyanin_dom"/>
</dbReference>
<keyword evidence="1" id="KW-0813">Transport</keyword>
<feature type="compositionally biased region" description="Low complexity" evidence="6">
    <location>
        <begin position="125"/>
        <end position="162"/>
    </location>
</feature>
<accession>W9S3B4</accession>
<keyword evidence="7" id="KW-0812">Transmembrane</keyword>
<dbReference type="KEGG" id="mnt:21396370"/>
<dbReference type="Gene3D" id="2.60.40.420">
    <property type="entry name" value="Cupredoxins - blue copper proteins"/>
    <property type="match status" value="1"/>
</dbReference>
<dbReference type="Pfam" id="PF02298">
    <property type="entry name" value="Cu_bind_like"/>
    <property type="match status" value="1"/>
</dbReference>
<evidence type="ECO:0000256" key="2">
    <source>
        <dbReference type="ARBA" id="ARBA00022723"/>
    </source>
</evidence>
<evidence type="ECO:0000256" key="6">
    <source>
        <dbReference type="SAM" id="MobiDB-lite"/>
    </source>
</evidence>
<dbReference type="GO" id="GO:0005886">
    <property type="term" value="C:plasma membrane"/>
    <property type="evidence" value="ECO:0007669"/>
    <property type="project" value="TreeGrafter"/>
</dbReference>
<dbReference type="GO" id="GO:0009055">
    <property type="term" value="F:electron transfer activity"/>
    <property type="evidence" value="ECO:0007669"/>
    <property type="project" value="InterPro"/>
</dbReference>
<keyword evidence="11" id="KW-1185">Reference proteome</keyword>
<feature type="transmembrane region" description="Helical" evidence="7">
    <location>
        <begin position="174"/>
        <end position="195"/>
    </location>
</feature>
<dbReference type="PANTHER" id="PTHR33021:SF193">
    <property type="entry name" value="OS06G0218600 PROTEIN"/>
    <property type="match status" value="1"/>
</dbReference>
<dbReference type="FunFam" id="2.60.40.420:FF:000003">
    <property type="entry name" value="Blue copper"/>
    <property type="match status" value="1"/>
</dbReference>
<keyword evidence="4" id="KW-0186">Copper</keyword>
<dbReference type="PROSITE" id="PS51485">
    <property type="entry name" value="PHYTOCYANIN"/>
    <property type="match status" value="1"/>
</dbReference>
<sequence length="197" mass="19901">MASTGFRILCLMAVLCVVMPISSATVYTVGDTAGWSLGVDYSTWTSDKTFVVGDSLVFNYGSSHTVDEVSSTDYSSCAVGNAINSDSSGATTIPLKTAGTHYFVCGVTSHCSNGMKLAVTVKADSSSATPSPDTSGSGSASPSGGSTGTGSTATPATRTPSSHVPENNASSRTALTMMSGVLAALVGWFGFYVLVVS</sequence>
<dbReference type="Proteomes" id="UP000030645">
    <property type="component" value="Unassembled WGS sequence"/>
</dbReference>
<dbReference type="InterPro" id="IPR039391">
    <property type="entry name" value="Phytocyanin-like"/>
</dbReference>
<protein>
    <submittedName>
        <fullName evidence="10">Blue copper protein</fullName>
    </submittedName>
</protein>
<evidence type="ECO:0000256" key="3">
    <source>
        <dbReference type="ARBA" id="ARBA00022982"/>
    </source>
</evidence>
<evidence type="ECO:0000256" key="4">
    <source>
        <dbReference type="ARBA" id="ARBA00023008"/>
    </source>
</evidence>
<feature type="domain" description="Phytocyanin" evidence="9">
    <location>
        <begin position="25"/>
        <end position="123"/>
    </location>
</feature>
<dbReference type="EMBL" id="KE344918">
    <property type="protein sequence ID" value="EXB86656.1"/>
    <property type="molecule type" value="Genomic_DNA"/>
</dbReference>
<reference evidence="11" key="1">
    <citation type="submission" date="2013-01" db="EMBL/GenBank/DDBJ databases">
        <title>Draft Genome Sequence of a Mulberry Tree, Morus notabilis C.K. Schneid.</title>
        <authorList>
            <person name="He N."/>
            <person name="Zhao S."/>
        </authorList>
    </citation>
    <scope>NUCLEOTIDE SEQUENCE</scope>
</reference>
<keyword evidence="3" id="KW-0249">Electron transport</keyword>
<keyword evidence="8" id="KW-0732">Signal</keyword>
<dbReference type="GO" id="GO:0046872">
    <property type="term" value="F:metal ion binding"/>
    <property type="evidence" value="ECO:0007669"/>
    <property type="project" value="UniProtKB-KW"/>
</dbReference>
<evidence type="ECO:0000256" key="5">
    <source>
        <dbReference type="ARBA" id="ARBA00023180"/>
    </source>
</evidence>
<keyword evidence="7" id="KW-0472">Membrane</keyword>
<evidence type="ECO:0000313" key="11">
    <source>
        <dbReference type="Proteomes" id="UP000030645"/>
    </source>
</evidence>
<gene>
    <name evidence="10" type="ORF">L484_013186</name>
</gene>
<dbReference type="InterPro" id="IPR008972">
    <property type="entry name" value="Cupredoxin"/>
</dbReference>
<dbReference type="eggNOG" id="ENOG502RZ8U">
    <property type="taxonomic scope" value="Eukaryota"/>
</dbReference>
<evidence type="ECO:0000256" key="7">
    <source>
        <dbReference type="SAM" id="Phobius"/>
    </source>
</evidence>
<name>W9S3B4_9ROSA</name>
<dbReference type="AlphaFoldDB" id="W9S3B4"/>